<keyword evidence="6 7" id="KW-0472">Membrane</keyword>
<comment type="similarity">
    <text evidence="7">Belongs to the binding-protein-dependent transport system permease family.</text>
</comment>
<evidence type="ECO:0000256" key="3">
    <source>
        <dbReference type="ARBA" id="ARBA00022475"/>
    </source>
</evidence>
<dbReference type="InterPro" id="IPR000515">
    <property type="entry name" value="MetI-like"/>
</dbReference>
<dbReference type="GO" id="GO:0005886">
    <property type="term" value="C:plasma membrane"/>
    <property type="evidence" value="ECO:0007669"/>
    <property type="project" value="UniProtKB-SubCell"/>
</dbReference>
<dbReference type="Proteomes" id="UP000295718">
    <property type="component" value="Unassembled WGS sequence"/>
</dbReference>
<dbReference type="InterPro" id="IPR045621">
    <property type="entry name" value="BPD_transp_1_N"/>
</dbReference>
<keyword evidence="4 7" id="KW-0812">Transmembrane</keyword>
<dbReference type="PANTHER" id="PTHR43163">
    <property type="entry name" value="DIPEPTIDE TRANSPORT SYSTEM PERMEASE PROTEIN DPPB-RELATED"/>
    <property type="match status" value="1"/>
</dbReference>
<evidence type="ECO:0000313" key="9">
    <source>
        <dbReference type="EMBL" id="TCL60063.1"/>
    </source>
</evidence>
<dbReference type="Pfam" id="PF19300">
    <property type="entry name" value="BPD_transp_1_N"/>
    <property type="match status" value="1"/>
</dbReference>
<evidence type="ECO:0000256" key="5">
    <source>
        <dbReference type="ARBA" id="ARBA00022989"/>
    </source>
</evidence>
<evidence type="ECO:0000256" key="6">
    <source>
        <dbReference type="ARBA" id="ARBA00023136"/>
    </source>
</evidence>
<feature type="transmembrane region" description="Helical" evidence="7">
    <location>
        <begin position="280"/>
        <end position="303"/>
    </location>
</feature>
<dbReference type="Pfam" id="PF00528">
    <property type="entry name" value="BPD_transp_1"/>
    <property type="match status" value="1"/>
</dbReference>
<organism evidence="9 10">
    <name type="scientific">Kineothrix alysoides</name>
    <dbReference type="NCBI Taxonomy" id="1469948"/>
    <lineage>
        <taxon>Bacteria</taxon>
        <taxon>Bacillati</taxon>
        <taxon>Bacillota</taxon>
        <taxon>Clostridia</taxon>
        <taxon>Lachnospirales</taxon>
        <taxon>Lachnospiraceae</taxon>
        <taxon>Kineothrix</taxon>
    </lineage>
</organism>
<dbReference type="InterPro" id="IPR035906">
    <property type="entry name" value="MetI-like_sf"/>
</dbReference>
<dbReference type="GO" id="GO:0071916">
    <property type="term" value="F:dipeptide transmembrane transporter activity"/>
    <property type="evidence" value="ECO:0007669"/>
    <property type="project" value="TreeGrafter"/>
</dbReference>
<evidence type="ECO:0000313" key="10">
    <source>
        <dbReference type="Proteomes" id="UP000295718"/>
    </source>
</evidence>
<feature type="transmembrane region" description="Helical" evidence="7">
    <location>
        <begin position="94"/>
        <end position="120"/>
    </location>
</feature>
<proteinExistence type="inferred from homology"/>
<name>A0A4R1R3Q7_9FIRM</name>
<dbReference type="CDD" id="cd06261">
    <property type="entry name" value="TM_PBP2"/>
    <property type="match status" value="1"/>
</dbReference>
<dbReference type="AlphaFoldDB" id="A0A4R1R3Q7"/>
<feature type="transmembrane region" description="Helical" evidence="7">
    <location>
        <begin position="177"/>
        <end position="199"/>
    </location>
</feature>
<comment type="subcellular location">
    <subcellularLocation>
        <location evidence="1 7">Cell membrane</location>
        <topology evidence="1 7">Multi-pass membrane protein</topology>
    </subcellularLocation>
</comment>
<dbReference type="RefSeq" id="WP_031389560.1">
    <property type="nucleotide sequence ID" value="NZ_JPNB01000001.1"/>
</dbReference>
<dbReference type="PROSITE" id="PS50928">
    <property type="entry name" value="ABC_TM1"/>
    <property type="match status" value="1"/>
</dbReference>
<dbReference type="Gene3D" id="1.10.3720.10">
    <property type="entry name" value="MetI-like"/>
    <property type="match status" value="1"/>
</dbReference>
<dbReference type="SUPFAM" id="SSF161098">
    <property type="entry name" value="MetI-like"/>
    <property type="match status" value="1"/>
</dbReference>
<sequence>MKYIGKKVIMMAATLLTVSFLVFLSFFVMSGDPVTSMLGTQATPEKVEALREEMGLNDSFFTQYFRWAGSFLKGDMGTSYSYRMPVESMIVDKIPVTLALTGIAFLLMLVLAVPLGIYTAKHEGGIADRSIYVINQIIMAIPPFFAGILITFLFGRIFRLFTPGGYVSYKENFGQFIGYMFFPALAIALPKTAMAVKLLRSSVIGEVKKDYVRTAFSRGNRSNQVFYNHILKNAVIPVVTFWGMALADMVAGSIIIEQVFSIPGLGRILLTSISNRDYPVVEAIIICIAFIVVFINLVVDIIYQLVDPRISTQEQE</sequence>
<keyword evidence="2 7" id="KW-0813">Transport</keyword>
<feature type="transmembrane region" description="Helical" evidence="7">
    <location>
        <begin position="132"/>
        <end position="157"/>
    </location>
</feature>
<evidence type="ECO:0000259" key="8">
    <source>
        <dbReference type="PROSITE" id="PS50928"/>
    </source>
</evidence>
<dbReference type="OrthoDB" id="9806409at2"/>
<dbReference type="STRING" id="1469948.GCA_000732725_00805"/>
<feature type="domain" description="ABC transmembrane type-1" evidence="8">
    <location>
        <begin position="94"/>
        <end position="303"/>
    </location>
</feature>
<evidence type="ECO:0000256" key="2">
    <source>
        <dbReference type="ARBA" id="ARBA00022448"/>
    </source>
</evidence>
<evidence type="ECO:0000256" key="1">
    <source>
        <dbReference type="ARBA" id="ARBA00004651"/>
    </source>
</evidence>
<dbReference type="EMBL" id="SLUO01000003">
    <property type="protein sequence ID" value="TCL60063.1"/>
    <property type="molecule type" value="Genomic_DNA"/>
</dbReference>
<accession>A0A4R1R3Q7</accession>
<comment type="caution">
    <text evidence="9">The sequence shown here is derived from an EMBL/GenBank/DDBJ whole genome shotgun (WGS) entry which is preliminary data.</text>
</comment>
<dbReference type="PANTHER" id="PTHR43163:SF6">
    <property type="entry name" value="DIPEPTIDE TRANSPORT SYSTEM PERMEASE PROTEIN DPPB-RELATED"/>
    <property type="match status" value="1"/>
</dbReference>
<protein>
    <submittedName>
        <fullName evidence="9">Peptide/nickel transport system permease protein/oligopeptide transport system permease protein</fullName>
    </submittedName>
</protein>
<gene>
    <name evidence="9" type="ORF">EDD76_103256</name>
</gene>
<reference evidence="9 10" key="1">
    <citation type="submission" date="2019-03" db="EMBL/GenBank/DDBJ databases">
        <title>Genomic Encyclopedia of Type Strains, Phase IV (KMG-IV): sequencing the most valuable type-strain genomes for metagenomic binning, comparative biology and taxonomic classification.</title>
        <authorList>
            <person name="Goeker M."/>
        </authorList>
    </citation>
    <scope>NUCLEOTIDE SEQUENCE [LARGE SCALE GENOMIC DNA]</scope>
    <source>
        <strain evidence="9 10">DSM 100556</strain>
    </source>
</reference>
<keyword evidence="5 7" id="KW-1133">Transmembrane helix</keyword>
<keyword evidence="3" id="KW-1003">Cell membrane</keyword>
<evidence type="ECO:0000256" key="4">
    <source>
        <dbReference type="ARBA" id="ARBA00022692"/>
    </source>
</evidence>
<evidence type="ECO:0000256" key="7">
    <source>
        <dbReference type="RuleBase" id="RU363032"/>
    </source>
</evidence>
<feature type="transmembrane region" description="Helical" evidence="7">
    <location>
        <begin position="234"/>
        <end position="260"/>
    </location>
</feature>
<keyword evidence="10" id="KW-1185">Reference proteome</keyword>